<evidence type="ECO:0000313" key="5">
    <source>
        <dbReference type="Proteomes" id="UP000235672"/>
    </source>
</evidence>
<dbReference type="EMBL" id="KZ613465">
    <property type="protein sequence ID" value="PMD27930.1"/>
    <property type="molecule type" value="Genomic_DNA"/>
</dbReference>
<feature type="transmembrane region" description="Helical" evidence="2">
    <location>
        <begin position="396"/>
        <end position="414"/>
    </location>
</feature>
<evidence type="ECO:0000313" key="4">
    <source>
        <dbReference type="EMBL" id="PMD27930.1"/>
    </source>
</evidence>
<name>A0A2J6QNT8_9HELO</name>
<dbReference type="PANTHER" id="PTHR34502">
    <property type="entry name" value="DUF6594 DOMAIN-CONTAINING PROTEIN-RELATED"/>
    <property type="match status" value="1"/>
</dbReference>
<feature type="transmembrane region" description="Helical" evidence="2">
    <location>
        <begin position="370"/>
        <end position="390"/>
    </location>
</feature>
<sequence>MARMAIADLEAAVAAEPRCHQRPQEAHTRSSNKPEPVVLATILETLPMSELRQRLQTGSSPTTRALDDESSPETSPNLTPTSTAEAHGQEKEVSGLLSKVKTVSHSLLTFVKPTSSRPTPEEIEELNKSRGYDKLKYERVDDYPKGYPQLACFANSDDTFANVRRFGRLSYRILAHLQNDLTELEKMLDELDKKDAADKIMEKRLRGFENYDGWNDEQRKLVSKISATYSQYADIVLKDAGLRALGKCPPRNTKALFTWVWNRKPFAVKAGKSDFIFHPDDFLSLAGRSQNERPFEQFVESLLDSRAHPWIEWMLQDDRSRQKTDDKFVRIFSIDRLKIIANILEVSIAMIMLLIPVYLLFLVEMSKHMMATVASIFVFLFTVVVSSVTGAKVQEVFFGSAAYAAVIIMFLGNLGSNCSSTGTS</sequence>
<accession>A0A2J6QNT8</accession>
<reference evidence="4 5" key="1">
    <citation type="submission" date="2016-05" db="EMBL/GenBank/DDBJ databases">
        <title>A degradative enzymes factory behind the ericoid mycorrhizal symbiosis.</title>
        <authorList>
            <consortium name="DOE Joint Genome Institute"/>
            <person name="Martino E."/>
            <person name="Morin E."/>
            <person name="Grelet G."/>
            <person name="Kuo A."/>
            <person name="Kohler A."/>
            <person name="Daghino S."/>
            <person name="Barry K."/>
            <person name="Choi C."/>
            <person name="Cichocki N."/>
            <person name="Clum A."/>
            <person name="Copeland A."/>
            <person name="Hainaut M."/>
            <person name="Haridas S."/>
            <person name="Labutti K."/>
            <person name="Lindquist E."/>
            <person name="Lipzen A."/>
            <person name="Khouja H.-R."/>
            <person name="Murat C."/>
            <person name="Ohm R."/>
            <person name="Olson A."/>
            <person name="Spatafora J."/>
            <person name="Veneault-Fourrey C."/>
            <person name="Henrissat B."/>
            <person name="Grigoriev I."/>
            <person name="Martin F."/>
            <person name="Perotto S."/>
        </authorList>
    </citation>
    <scope>NUCLEOTIDE SEQUENCE [LARGE SCALE GENOMIC DNA]</scope>
    <source>
        <strain evidence="4 5">UAMH 7357</strain>
    </source>
</reference>
<dbReference type="OrthoDB" id="3533814at2759"/>
<keyword evidence="5" id="KW-1185">Reference proteome</keyword>
<feature type="compositionally biased region" description="Basic and acidic residues" evidence="1">
    <location>
        <begin position="17"/>
        <end position="28"/>
    </location>
</feature>
<keyword evidence="2" id="KW-1133">Transmembrane helix</keyword>
<keyword evidence="2" id="KW-0472">Membrane</keyword>
<feature type="domain" description="DUF6594" evidence="3">
    <location>
        <begin position="147"/>
        <end position="407"/>
    </location>
</feature>
<dbReference type="Pfam" id="PF20237">
    <property type="entry name" value="DUF6594"/>
    <property type="match status" value="1"/>
</dbReference>
<feature type="compositionally biased region" description="Polar residues" evidence="1">
    <location>
        <begin position="72"/>
        <end position="84"/>
    </location>
</feature>
<evidence type="ECO:0000256" key="2">
    <source>
        <dbReference type="SAM" id="Phobius"/>
    </source>
</evidence>
<organism evidence="4 5">
    <name type="scientific">Hyaloscypha hepaticicola</name>
    <dbReference type="NCBI Taxonomy" id="2082293"/>
    <lineage>
        <taxon>Eukaryota</taxon>
        <taxon>Fungi</taxon>
        <taxon>Dikarya</taxon>
        <taxon>Ascomycota</taxon>
        <taxon>Pezizomycotina</taxon>
        <taxon>Leotiomycetes</taxon>
        <taxon>Helotiales</taxon>
        <taxon>Hyaloscyphaceae</taxon>
        <taxon>Hyaloscypha</taxon>
    </lineage>
</organism>
<feature type="transmembrane region" description="Helical" evidence="2">
    <location>
        <begin position="339"/>
        <end position="363"/>
    </location>
</feature>
<protein>
    <recommendedName>
        <fullName evidence="3">DUF6594 domain-containing protein</fullName>
    </recommendedName>
</protein>
<gene>
    <name evidence="4" type="ORF">NA56DRAFT_743220</name>
</gene>
<dbReference type="Proteomes" id="UP000235672">
    <property type="component" value="Unassembled WGS sequence"/>
</dbReference>
<keyword evidence="2" id="KW-0812">Transmembrane</keyword>
<dbReference type="PANTHER" id="PTHR34502:SF3">
    <property type="entry name" value="DUF6594 DOMAIN-CONTAINING PROTEIN"/>
    <property type="match status" value="1"/>
</dbReference>
<feature type="region of interest" description="Disordered" evidence="1">
    <location>
        <begin position="15"/>
        <end position="36"/>
    </location>
</feature>
<feature type="region of interest" description="Disordered" evidence="1">
    <location>
        <begin position="49"/>
        <end position="93"/>
    </location>
</feature>
<dbReference type="InterPro" id="IPR046529">
    <property type="entry name" value="DUF6594"/>
</dbReference>
<evidence type="ECO:0000259" key="3">
    <source>
        <dbReference type="Pfam" id="PF20237"/>
    </source>
</evidence>
<dbReference type="AlphaFoldDB" id="A0A2J6QNT8"/>
<evidence type="ECO:0000256" key="1">
    <source>
        <dbReference type="SAM" id="MobiDB-lite"/>
    </source>
</evidence>
<proteinExistence type="predicted"/>
<feature type="compositionally biased region" description="Polar residues" evidence="1">
    <location>
        <begin position="54"/>
        <end position="63"/>
    </location>
</feature>